<keyword evidence="2" id="KW-1185">Reference proteome</keyword>
<dbReference type="Proteomes" id="UP000541558">
    <property type="component" value="Unassembled WGS sequence"/>
</dbReference>
<sequence length="327" mass="36044">MPSTLPPLCTFWVTEAFDRFPLPIYTLSSVVERDAVPDVDAAIEAVTVVAMIRTYSQRGPLYDCLEWMAGFYLKPHPIVRRSVANSASRAMGRSPNMTAQQAHDGGAMIFVLNHNSSQHHAGVSIHPHHRSAWTRLSSRPIHDHTGLFMSGYAEPLVNSTLVHCGGSSECGYVLRTQLRRRCRVLHYEDLNDVPYNQHHDRGVPGRCGDPALPTREPTGDCITCQADGSVRRIGPLFVAASYRPGLLHEDLSLQSSCDGSAVRCLGAVVLLARLHEVDGLREGRLNEIFVSPQAVNACDQPPVERFLDVDLLFADQSMQPFVVLTVA</sequence>
<dbReference type="EMBL" id="JAACJK010000065">
    <property type="protein sequence ID" value="KAF5334895.1"/>
    <property type="molecule type" value="Genomic_DNA"/>
</dbReference>
<evidence type="ECO:0000313" key="2">
    <source>
        <dbReference type="Proteomes" id="UP000541558"/>
    </source>
</evidence>
<evidence type="ECO:0000313" key="1">
    <source>
        <dbReference type="EMBL" id="KAF5334895.1"/>
    </source>
</evidence>
<gene>
    <name evidence="1" type="ORF">D9611_009938</name>
</gene>
<name>A0A8H5C464_9AGAR</name>
<organism evidence="1 2">
    <name type="scientific">Ephemerocybe angulata</name>
    <dbReference type="NCBI Taxonomy" id="980116"/>
    <lineage>
        <taxon>Eukaryota</taxon>
        <taxon>Fungi</taxon>
        <taxon>Dikarya</taxon>
        <taxon>Basidiomycota</taxon>
        <taxon>Agaricomycotina</taxon>
        <taxon>Agaricomycetes</taxon>
        <taxon>Agaricomycetidae</taxon>
        <taxon>Agaricales</taxon>
        <taxon>Agaricineae</taxon>
        <taxon>Psathyrellaceae</taxon>
        <taxon>Ephemerocybe</taxon>
    </lineage>
</organism>
<reference evidence="1 2" key="1">
    <citation type="journal article" date="2020" name="ISME J.">
        <title>Uncovering the hidden diversity of litter-decomposition mechanisms in mushroom-forming fungi.</title>
        <authorList>
            <person name="Floudas D."/>
            <person name="Bentzer J."/>
            <person name="Ahren D."/>
            <person name="Johansson T."/>
            <person name="Persson P."/>
            <person name="Tunlid A."/>
        </authorList>
    </citation>
    <scope>NUCLEOTIDE SEQUENCE [LARGE SCALE GENOMIC DNA]</scope>
    <source>
        <strain evidence="1 2">CBS 175.51</strain>
    </source>
</reference>
<proteinExistence type="predicted"/>
<comment type="caution">
    <text evidence="1">The sequence shown here is derived from an EMBL/GenBank/DDBJ whole genome shotgun (WGS) entry which is preliminary data.</text>
</comment>
<dbReference type="AlphaFoldDB" id="A0A8H5C464"/>
<accession>A0A8H5C464</accession>
<protein>
    <submittedName>
        <fullName evidence="1">Uncharacterized protein</fullName>
    </submittedName>
</protein>